<dbReference type="AlphaFoldDB" id="A0A1Y1ZFZ3"/>
<organism evidence="2 3">
    <name type="scientific">Clohesyomyces aquaticus</name>
    <dbReference type="NCBI Taxonomy" id="1231657"/>
    <lineage>
        <taxon>Eukaryota</taxon>
        <taxon>Fungi</taxon>
        <taxon>Dikarya</taxon>
        <taxon>Ascomycota</taxon>
        <taxon>Pezizomycotina</taxon>
        <taxon>Dothideomycetes</taxon>
        <taxon>Pleosporomycetidae</taxon>
        <taxon>Pleosporales</taxon>
        <taxon>Lindgomycetaceae</taxon>
        <taxon>Clohesyomyces</taxon>
    </lineage>
</organism>
<dbReference type="Proteomes" id="UP000193144">
    <property type="component" value="Unassembled WGS sequence"/>
</dbReference>
<evidence type="ECO:0000313" key="3">
    <source>
        <dbReference type="Proteomes" id="UP000193144"/>
    </source>
</evidence>
<keyword evidence="3" id="KW-1185">Reference proteome</keyword>
<sequence>MLYVAWVRQPSPLSNGYMAACRGIGISTCVSATGSTVCRAFHRGKPAALRVLSLNMLSRIGQGEQGKSRRTSMSYNLLLLPDIGEPQQLAQQQLRRSLGLMRLTCLPRLPQAHVPLLRSAANAESITAAARPIISRLRATSPAAALRRVSTGACFWRFICSDSRRADSKLKRPITASPTPAAFAGGDPNSGEPPEGSGRTTKQKRIRMTAIAHLSQDSRSPLLTCPLDGYIGPAISRAVKCAFHS</sequence>
<feature type="region of interest" description="Disordered" evidence="1">
    <location>
        <begin position="169"/>
        <end position="204"/>
    </location>
</feature>
<comment type="caution">
    <text evidence="2">The sequence shown here is derived from an EMBL/GenBank/DDBJ whole genome shotgun (WGS) entry which is preliminary data.</text>
</comment>
<evidence type="ECO:0000313" key="2">
    <source>
        <dbReference type="EMBL" id="ORY09192.1"/>
    </source>
</evidence>
<evidence type="ECO:0000256" key="1">
    <source>
        <dbReference type="SAM" id="MobiDB-lite"/>
    </source>
</evidence>
<reference evidence="2 3" key="1">
    <citation type="submission" date="2016-07" db="EMBL/GenBank/DDBJ databases">
        <title>Pervasive Adenine N6-methylation of Active Genes in Fungi.</title>
        <authorList>
            <consortium name="DOE Joint Genome Institute"/>
            <person name="Mondo S.J."/>
            <person name="Dannebaum R.O."/>
            <person name="Kuo R.C."/>
            <person name="Labutti K."/>
            <person name="Haridas S."/>
            <person name="Kuo A."/>
            <person name="Salamov A."/>
            <person name="Ahrendt S.R."/>
            <person name="Lipzen A."/>
            <person name="Sullivan W."/>
            <person name="Andreopoulos W.B."/>
            <person name="Clum A."/>
            <person name="Lindquist E."/>
            <person name="Daum C."/>
            <person name="Ramamoorthy G.K."/>
            <person name="Gryganskyi A."/>
            <person name="Culley D."/>
            <person name="Magnuson J.K."/>
            <person name="James T.Y."/>
            <person name="O'Malley M.A."/>
            <person name="Stajich J.E."/>
            <person name="Spatafora J.W."/>
            <person name="Visel A."/>
            <person name="Grigoriev I.V."/>
        </authorList>
    </citation>
    <scope>NUCLEOTIDE SEQUENCE [LARGE SCALE GENOMIC DNA]</scope>
    <source>
        <strain evidence="2 3">CBS 115471</strain>
    </source>
</reference>
<accession>A0A1Y1ZFZ3</accession>
<gene>
    <name evidence="2" type="ORF">BCR34DRAFT_375418</name>
</gene>
<protein>
    <submittedName>
        <fullName evidence="2">Uncharacterized protein</fullName>
    </submittedName>
</protein>
<proteinExistence type="predicted"/>
<name>A0A1Y1ZFZ3_9PLEO</name>
<dbReference type="EMBL" id="MCFA01000089">
    <property type="protein sequence ID" value="ORY09192.1"/>
    <property type="molecule type" value="Genomic_DNA"/>
</dbReference>